<reference evidence="1 2" key="1">
    <citation type="submission" date="2024-08" db="EMBL/GenBank/DDBJ databases">
        <authorList>
            <person name="Ishaq N."/>
        </authorList>
    </citation>
    <scope>NUCLEOTIDE SEQUENCE [LARGE SCALE GENOMIC DNA]</scope>
    <source>
        <strain evidence="1 2">DSM 18651</strain>
    </source>
</reference>
<evidence type="ECO:0000313" key="2">
    <source>
        <dbReference type="Proteomes" id="UP001569428"/>
    </source>
</evidence>
<gene>
    <name evidence="1" type="ORF">ACCI49_06775</name>
</gene>
<proteinExistence type="predicted"/>
<keyword evidence="2" id="KW-1185">Reference proteome</keyword>
<name>A0ABV4NXT1_9GAMM</name>
<dbReference type="EMBL" id="JBGMEK010000010">
    <property type="protein sequence ID" value="MFA0810619.1"/>
    <property type="molecule type" value="Genomic_DNA"/>
</dbReference>
<sequence length="72" mass="8160">MTLILAGASGLAAEVESPEEDFLLFLGEWTDDQGDVLVPEESDLWLEKPQGEVRRWRRVDEGGETREGQRDE</sequence>
<organism evidence="1 2">
    <name type="scientific">Microbulbifer epialgicus</name>
    <dbReference type="NCBI Taxonomy" id="393907"/>
    <lineage>
        <taxon>Bacteria</taxon>
        <taxon>Pseudomonadati</taxon>
        <taxon>Pseudomonadota</taxon>
        <taxon>Gammaproteobacteria</taxon>
        <taxon>Cellvibrionales</taxon>
        <taxon>Microbulbiferaceae</taxon>
        <taxon>Microbulbifer</taxon>
    </lineage>
</organism>
<dbReference type="RefSeq" id="WP_371838191.1">
    <property type="nucleotide sequence ID" value="NZ_JBGMEK010000010.1"/>
</dbReference>
<comment type="caution">
    <text evidence="1">The sequence shown here is derived from an EMBL/GenBank/DDBJ whole genome shotgun (WGS) entry which is preliminary data.</text>
</comment>
<evidence type="ECO:0000313" key="1">
    <source>
        <dbReference type="EMBL" id="MFA0810619.1"/>
    </source>
</evidence>
<protein>
    <submittedName>
        <fullName evidence="1">Uncharacterized protein</fullName>
    </submittedName>
</protein>
<dbReference type="Proteomes" id="UP001569428">
    <property type="component" value="Unassembled WGS sequence"/>
</dbReference>
<accession>A0ABV4NXT1</accession>